<evidence type="ECO:0000256" key="1">
    <source>
        <dbReference type="ARBA" id="ARBA00004430"/>
    </source>
</evidence>
<dbReference type="GeneID" id="9618738"/>
<dbReference type="RefSeq" id="XP_002949567.1">
    <property type="nucleotide sequence ID" value="XM_002949521.1"/>
</dbReference>
<dbReference type="EMBL" id="GL378335">
    <property type="protein sequence ID" value="EFJ49586.1"/>
    <property type="molecule type" value="Genomic_DNA"/>
</dbReference>
<comment type="subcellular location">
    <subcellularLocation>
        <location evidence="1">Cytoplasm</location>
        <location evidence="1">Cytoskeleton</location>
        <location evidence="1">Cilium axoneme</location>
    </subcellularLocation>
</comment>
<accession>D8TT30</accession>
<evidence type="ECO:0000256" key="2">
    <source>
        <dbReference type="SAM" id="MobiDB-lite"/>
    </source>
</evidence>
<proteinExistence type="predicted"/>
<reference evidence="3 4" key="1">
    <citation type="journal article" date="2010" name="Science">
        <title>Genomic analysis of organismal complexity in the multicellular green alga Volvox carteri.</title>
        <authorList>
            <person name="Prochnik S.E."/>
            <person name="Umen J."/>
            <person name="Nedelcu A.M."/>
            <person name="Hallmann A."/>
            <person name="Miller S.M."/>
            <person name="Nishii I."/>
            <person name="Ferris P."/>
            <person name="Kuo A."/>
            <person name="Mitros T."/>
            <person name="Fritz-Laylin L.K."/>
            <person name="Hellsten U."/>
            <person name="Chapman J."/>
            <person name="Simakov O."/>
            <person name="Rensing S.A."/>
            <person name="Terry A."/>
            <person name="Pangilinan J."/>
            <person name="Kapitonov V."/>
            <person name="Jurka J."/>
            <person name="Salamov A."/>
            <person name="Shapiro H."/>
            <person name="Schmutz J."/>
            <person name="Grimwood J."/>
            <person name="Lindquist E."/>
            <person name="Lucas S."/>
            <person name="Grigoriev I.V."/>
            <person name="Schmitt R."/>
            <person name="Kirk D."/>
            <person name="Rokhsar D.S."/>
        </authorList>
    </citation>
    <scope>NUCLEOTIDE SEQUENCE [LARGE SCALE GENOMIC DNA]</scope>
    <source>
        <strain evidence="4">f. Nagariensis / Eve</strain>
    </source>
</reference>
<dbReference type="Proteomes" id="UP000001058">
    <property type="component" value="Unassembled WGS sequence"/>
</dbReference>
<dbReference type="InParanoid" id="D8TT30"/>
<sequence>MIPPEPSPSSQSQEQPSLLSVLKALPADCVRNNLVSAFGRLRDIDSSRSRPPIGAHQWLPGQWTPVLYGLSHGWRTYARCVLTRSLTVDLAIAVSLQRTQNPSESLEAFLSGFPSLQHLTVLAGNGGAPVDDSVRPPPTASGYGNGSSTLLAMAEAVNVALATQQLLHLSRSETTAANPDQGMARLTSLELRLHPAVWRALRGFDPDEFLARLVAAHPSLESLTVNVAAPPMPPPSLAVSPAPVEAEAGSMGHDAGPLAVVGVGALATLPGLTRLRFVGPIALEGLAALVHLQALSIEGVIPTAHDALPALTALTCLRLSDSHLRPLPSNPPQTARTPGPAAVVLSPYMNLSRMFRSLRALHLPQVAVGPSEWHLLAALCPTLCELELANLTPRIAGGGAAAAAAVAAVPRLTSAAAAAAAAAAGATPVPDWFLRATVGDEVAYSTGTGITTSVGSGSGGVTKWQRSGSSLPTAGSAPRPGLGGSSGEHGSRISPKGSGIGAASRCPFAALTVSGGSGGAANAAKRMEDCSNGSGCSSAPLIGVRQLTLWEYMAPLQLVDVLQLIPDLRELRGSLLLDDPPDVPAAGLRPAAVAALRPLAAALRTIHDVRLSVSCDPAAVTGQLAGLFLMESGLADVAGIQGLSLTVWVAAEKQLGSLAALLQLRSLELTLGKQEQESELSVLTRLERLSYLSLQIVPGIWNEIQGRTGRVTAGAALRLAMSFAAGQVLLLVADVHREICEDEAISLLKSVEMTTGQPGAAWAVSAWVEDTAECIMGLGPSAGASGTLGGGGGGAAGGGGGGGDGVGVLRVVWTPELVRRLLGVVAAVEGRGGPGGCGAATVNFMGSEEQRLGRVLGS</sequence>
<protein>
    <submittedName>
        <fullName evidence="3">Uncharacterized protein</fullName>
    </submittedName>
</protein>
<dbReference type="Gene3D" id="3.80.10.10">
    <property type="entry name" value="Ribonuclease Inhibitor"/>
    <property type="match status" value="1"/>
</dbReference>
<dbReference type="KEGG" id="vcn:VOLCADRAFT_89946"/>
<dbReference type="AlphaFoldDB" id="D8TT30"/>
<evidence type="ECO:0000313" key="3">
    <source>
        <dbReference type="EMBL" id="EFJ49586.1"/>
    </source>
</evidence>
<name>D8TT30_VOLCA</name>
<organism evidence="4">
    <name type="scientific">Volvox carteri f. nagariensis</name>
    <dbReference type="NCBI Taxonomy" id="3068"/>
    <lineage>
        <taxon>Eukaryota</taxon>
        <taxon>Viridiplantae</taxon>
        <taxon>Chlorophyta</taxon>
        <taxon>core chlorophytes</taxon>
        <taxon>Chlorophyceae</taxon>
        <taxon>CS clade</taxon>
        <taxon>Chlamydomonadales</taxon>
        <taxon>Volvocaceae</taxon>
        <taxon>Volvox</taxon>
    </lineage>
</organism>
<dbReference type="GO" id="GO:0005930">
    <property type="term" value="C:axoneme"/>
    <property type="evidence" value="ECO:0007669"/>
    <property type="project" value="UniProtKB-SubCell"/>
</dbReference>
<feature type="compositionally biased region" description="Polar residues" evidence="2">
    <location>
        <begin position="464"/>
        <end position="473"/>
    </location>
</feature>
<feature type="region of interest" description="Disordered" evidence="2">
    <location>
        <begin position="455"/>
        <end position="498"/>
    </location>
</feature>
<keyword evidence="4" id="KW-1185">Reference proteome</keyword>
<gene>
    <name evidence="3" type="ORF">VOLCADRAFT_89946</name>
</gene>
<evidence type="ECO:0000313" key="4">
    <source>
        <dbReference type="Proteomes" id="UP000001058"/>
    </source>
</evidence>
<dbReference type="InterPro" id="IPR032675">
    <property type="entry name" value="LRR_dom_sf"/>
</dbReference>
<dbReference type="OrthoDB" id="534486at2759"/>